<dbReference type="Proteomes" id="UP001178507">
    <property type="component" value="Unassembled WGS sequence"/>
</dbReference>
<reference evidence="1" key="1">
    <citation type="submission" date="2023-08" db="EMBL/GenBank/DDBJ databases">
        <authorList>
            <person name="Chen Y."/>
            <person name="Shah S."/>
            <person name="Dougan E. K."/>
            <person name="Thang M."/>
            <person name="Chan C."/>
        </authorList>
    </citation>
    <scope>NUCLEOTIDE SEQUENCE</scope>
</reference>
<dbReference type="AlphaFoldDB" id="A0AA36I993"/>
<proteinExistence type="predicted"/>
<gene>
    <name evidence="1" type="ORF">EVOR1521_LOCUS9817</name>
</gene>
<sequence length="243" mass="28199">MAPSAFEELCKQKKAREWRTTLATPIFTEKLLLDMTPEELEAHYQHVVDRARETKEDRALLVLERTQEGRLERQAMKAWAQQQREVGKVTAEQVPEMLEGLRYEISNNEVHFLLRQFGATEGFDMIRERELTQHEWLWLVGECQILKESYKHVKREEWEAEYANLVRKRVLEELKPDMPAAGEVGWWWTAGEKAGHATSLSKFAWGTQPEIEEKLLQQMEMFIGPRLKALEGTAGKMLGSGCA</sequence>
<comment type="caution">
    <text evidence="1">The sequence shown here is derived from an EMBL/GenBank/DDBJ whole genome shotgun (WGS) entry which is preliminary data.</text>
</comment>
<protein>
    <submittedName>
        <fullName evidence="1">Uncharacterized protein</fullName>
    </submittedName>
</protein>
<name>A0AA36I993_9DINO</name>
<keyword evidence="2" id="KW-1185">Reference proteome</keyword>
<dbReference type="EMBL" id="CAUJNA010000902">
    <property type="protein sequence ID" value="CAJ1382450.1"/>
    <property type="molecule type" value="Genomic_DNA"/>
</dbReference>
<accession>A0AA36I993</accession>
<evidence type="ECO:0000313" key="1">
    <source>
        <dbReference type="EMBL" id="CAJ1382450.1"/>
    </source>
</evidence>
<organism evidence="1 2">
    <name type="scientific">Effrenium voratum</name>
    <dbReference type="NCBI Taxonomy" id="2562239"/>
    <lineage>
        <taxon>Eukaryota</taxon>
        <taxon>Sar</taxon>
        <taxon>Alveolata</taxon>
        <taxon>Dinophyceae</taxon>
        <taxon>Suessiales</taxon>
        <taxon>Symbiodiniaceae</taxon>
        <taxon>Effrenium</taxon>
    </lineage>
</organism>
<evidence type="ECO:0000313" key="2">
    <source>
        <dbReference type="Proteomes" id="UP001178507"/>
    </source>
</evidence>